<reference evidence="1 2" key="1">
    <citation type="submission" date="2021-06" db="EMBL/GenBank/DDBJ databases">
        <title>Caerostris extrusa draft genome.</title>
        <authorList>
            <person name="Kono N."/>
            <person name="Arakawa K."/>
        </authorList>
    </citation>
    <scope>NUCLEOTIDE SEQUENCE [LARGE SCALE GENOMIC DNA]</scope>
</reference>
<evidence type="ECO:0000313" key="1">
    <source>
        <dbReference type="EMBL" id="GIY66550.1"/>
    </source>
</evidence>
<accession>A0AAV4V8I0</accession>
<comment type="caution">
    <text evidence="1">The sequence shown here is derived from an EMBL/GenBank/DDBJ whole genome shotgun (WGS) entry which is preliminary data.</text>
</comment>
<dbReference type="Proteomes" id="UP001054945">
    <property type="component" value="Unassembled WGS sequence"/>
</dbReference>
<proteinExistence type="predicted"/>
<protein>
    <submittedName>
        <fullName evidence="1">Uncharacterized protein</fullName>
    </submittedName>
</protein>
<name>A0AAV4V8I0_CAEEX</name>
<organism evidence="1 2">
    <name type="scientific">Caerostris extrusa</name>
    <name type="common">Bark spider</name>
    <name type="synonym">Caerostris bankana</name>
    <dbReference type="NCBI Taxonomy" id="172846"/>
    <lineage>
        <taxon>Eukaryota</taxon>
        <taxon>Metazoa</taxon>
        <taxon>Ecdysozoa</taxon>
        <taxon>Arthropoda</taxon>
        <taxon>Chelicerata</taxon>
        <taxon>Arachnida</taxon>
        <taxon>Araneae</taxon>
        <taxon>Araneomorphae</taxon>
        <taxon>Entelegynae</taxon>
        <taxon>Araneoidea</taxon>
        <taxon>Araneidae</taxon>
        <taxon>Caerostris</taxon>
    </lineage>
</organism>
<dbReference type="EMBL" id="BPLR01014130">
    <property type="protein sequence ID" value="GIY66550.1"/>
    <property type="molecule type" value="Genomic_DNA"/>
</dbReference>
<gene>
    <name evidence="1" type="ORF">CEXT_285201</name>
</gene>
<evidence type="ECO:0000313" key="2">
    <source>
        <dbReference type="Proteomes" id="UP001054945"/>
    </source>
</evidence>
<keyword evidence="2" id="KW-1185">Reference proteome</keyword>
<sequence length="239" mass="27533">MLINLFSGRHYNREPTGRYQLYPLLPSRAPGQHGSSNCSSYSWHHKCLELFQKQEQVNLFVKGLMMISINVGCSFCVFNRRKENRPMSQRAPVSDFPERGVLWREAQVTRRRGDRTCIGDCAPDRDLRSSVISEDLAKQSFLSRHLYEKVPTYADRLLAPKIHSYTKQIPGSHSLGFVDLEIRCLRRQWRVNSYFAFKKPCSALTAFVGCGSYAIIWQYDWPGGVLHSFQHIPDQVCGL</sequence>
<dbReference type="AlphaFoldDB" id="A0AAV4V8I0"/>